<dbReference type="InterPro" id="IPR050834">
    <property type="entry name" value="Glycosyltransf_2"/>
</dbReference>
<feature type="non-terminal residue" evidence="2">
    <location>
        <position position="86"/>
    </location>
</feature>
<dbReference type="Proteomes" id="UP001206878">
    <property type="component" value="Unassembled WGS sequence"/>
</dbReference>
<reference evidence="2" key="1">
    <citation type="submission" date="2022-07" db="EMBL/GenBank/DDBJ databases">
        <title>Diversity of ethanolamine utilization by human commensal Escherichia coli.</title>
        <authorList>
            <person name="Jubelin G."/>
        </authorList>
    </citation>
    <scope>NUCLEOTIDE SEQUENCE</scope>
    <source>
        <strain evidence="2">S1</strain>
    </source>
</reference>
<comment type="caution">
    <text evidence="2">The sequence shown here is derived from an EMBL/GenBank/DDBJ whole genome shotgun (WGS) entry which is preliminary data.</text>
</comment>
<evidence type="ECO:0000313" key="3">
    <source>
        <dbReference type="Proteomes" id="UP001206878"/>
    </source>
</evidence>
<feature type="non-terminal residue" evidence="2">
    <location>
        <position position="1"/>
    </location>
</feature>
<dbReference type="PANTHER" id="PTHR43685">
    <property type="entry name" value="GLYCOSYLTRANSFERASE"/>
    <property type="match status" value="1"/>
</dbReference>
<keyword evidence="2" id="KW-0328">Glycosyltransferase</keyword>
<dbReference type="Pfam" id="PF00535">
    <property type="entry name" value="Glycos_transf_2"/>
    <property type="match status" value="1"/>
</dbReference>
<dbReference type="InterPro" id="IPR029044">
    <property type="entry name" value="Nucleotide-diphossugar_trans"/>
</dbReference>
<gene>
    <name evidence="2" type="ORF">NVV43_27350</name>
</gene>
<dbReference type="AlphaFoldDB" id="A0AAW5N389"/>
<accession>A0AAW5N389</accession>
<dbReference type="InterPro" id="IPR001173">
    <property type="entry name" value="Glyco_trans_2-like"/>
</dbReference>
<dbReference type="EC" id="2.4.-.-" evidence="2"/>
<evidence type="ECO:0000259" key="1">
    <source>
        <dbReference type="Pfam" id="PF00535"/>
    </source>
</evidence>
<name>A0AAW5N389_9ESCH</name>
<proteinExistence type="predicted"/>
<protein>
    <submittedName>
        <fullName evidence="2">Glycosyltransferase</fullName>
        <ecNumber evidence="2">2.4.-.-</ecNumber>
    </submittedName>
</protein>
<dbReference type="PANTHER" id="PTHR43685:SF2">
    <property type="entry name" value="GLYCOSYLTRANSFERASE 2-LIKE DOMAIN-CONTAINING PROTEIN"/>
    <property type="match status" value="1"/>
</dbReference>
<dbReference type="EMBL" id="JANPXH010000938">
    <property type="protein sequence ID" value="MCR6679193.1"/>
    <property type="molecule type" value="Genomic_DNA"/>
</dbReference>
<evidence type="ECO:0000313" key="2">
    <source>
        <dbReference type="EMBL" id="MCR6679193.1"/>
    </source>
</evidence>
<sequence>PTITVVVPLYNEGRSIYDTILSLVRLEYPKDKLQITVVDDCSTDDSYDWACRAASEHPNVAVLRNPFNMGKRKGINNAVRQSRSEI</sequence>
<keyword evidence="2" id="KW-0808">Transferase</keyword>
<dbReference type="SUPFAM" id="SSF53448">
    <property type="entry name" value="Nucleotide-diphospho-sugar transferases"/>
    <property type="match status" value="1"/>
</dbReference>
<dbReference type="Gene3D" id="3.90.550.10">
    <property type="entry name" value="Spore Coat Polysaccharide Biosynthesis Protein SpsA, Chain A"/>
    <property type="match status" value="1"/>
</dbReference>
<dbReference type="GO" id="GO:0016757">
    <property type="term" value="F:glycosyltransferase activity"/>
    <property type="evidence" value="ECO:0007669"/>
    <property type="project" value="UniProtKB-KW"/>
</dbReference>
<organism evidence="2 3">
    <name type="scientific">Escherichia marmotae</name>
    <dbReference type="NCBI Taxonomy" id="1499973"/>
    <lineage>
        <taxon>Bacteria</taxon>
        <taxon>Pseudomonadati</taxon>
        <taxon>Pseudomonadota</taxon>
        <taxon>Gammaproteobacteria</taxon>
        <taxon>Enterobacterales</taxon>
        <taxon>Enterobacteriaceae</taxon>
        <taxon>Escherichia</taxon>
    </lineage>
</organism>
<feature type="domain" description="Glycosyltransferase 2-like" evidence="1">
    <location>
        <begin position="4"/>
        <end position="85"/>
    </location>
</feature>